<name>A0ABV0PWZ1_9TELE</name>
<keyword evidence="3" id="KW-1185">Reference proteome</keyword>
<evidence type="ECO:0000256" key="1">
    <source>
        <dbReference type="SAM" id="MobiDB-lite"/>
    </source>
</evidence>
<organism evidence="2 3">
    <name type="scientific">Goodea atripinnis</name>
    <dbReference type="NCBI Taxonomy" id="208336"/>
    <lineage>
        <taxon>Eukaryota</taxon>
        <taxon>Metazoa</taxon>
        <taxon>Chordata</taxon>
        <taxon>Craniata</taxon>
        <taxon>Vertebrata</taxon>
        <taxon>Euteleostomi</taxon>
        <taxon>Actinopterygii</taxon>
        <taxon>Neopterygii</taxon>
        <taxon>Teleostei</taxon>
        <taxon>Neoteleostei</taxon>
        <taxon>Acanthomorphata</taxon>
        <taxon>Ovalentaria</taxon>
        <taxon>Atherinomorphae</taxon>
        <taxon>Cyprinodontiformes</taxon>
        <taxon>Goodeidae</taxon>
        <taxon>Goodea</taxon>
    </lineage>
</organism>
<comment type="caution">
    <text evidence="2">The sequence shown here is derived from an EMBL/GenBank/DDBJ whole genome shotgun (WGS) entry which is preliminary data.</text>
</comment>
<dbReference type="Proteomes" id="UP001476798">
    <property type="component" value="Unassembled WGS sequence"/>
</dbReference>
<feature type="compositionally biased region" description="Polar residues" evidence="1">
    <location>
        <begin position="330"/>
        <end position="347"/>
    </location>
</feature>
<gene>
    <name evidence="2" type="ORF">GOODEAATRI_010700</name>
</gene>
<protein>
    <submittedName>
        <fullName evidence="2">Uncharacterized protein</fullName>
    </submittedName>
</protein>
<accession>A0ABV0PWZ1</accession>
<proteinExistence type="predicted"/>
<dbReference type="EMBL" id="JAHRIO010090595">
    <property type="protein sequence ID" value="MEQ2188024.1"/>
    <property type="molecule type" value="Genomic_DNA"/>
</dbReference>
<sequence length="347" mass="37714">MLGFFQWLGDPCWLGCSKGGLIEPPVGPIPVRGLSSGYGSQLVCLALRRVEAPPGFIRFLGLSARSLPGSWTLARSLIWEGPSRPLSPRYRRYASRADQVDFEEEYYRSPLRQACSYADVAGSYRQKRFPAPRSMNGSGDTAAIRRTHWSVRPPSHQDAASNSSLGVVHDRPPKTRLVTGSGSTGGAREGGAPSPPPSSANGHTSSPAPLKQRAKRRHLHRKAQLERVEQSPDSNSEEDLPAPLTSPSPRPQEDLSLLHLQEPNLPPTDPEVHSAATVSSLLDLTMEELQEIFEGKDLTPPADTPAPERPSAIKVATFKPPTGFRLRPLPTTTRVPAASTPQTRKPT</sequence>
<feature type="compositionally biased region" description="Basic residues" evidence="1">
    <location>
        <begin position="212"/>
        <end position="222"/>
    </location>
</feature>
<evidence type="ECO:0000313" key="2">
    <source>
        <dbReference type="EMBL" id="MEQ2188024.1"/>
    </source>
</evidence>
<evidence type="ECO:0000313" key="3">
    <source>
        <dbReference type="Proteomes" id="UP001476798"/>
    </source>
</evidence>
<feature type="region of interest" description="Disordered" evidence="1">
    <location>
        <begin position="296"/>
        <end position="347"/>
    </location>
</feature>
<feature type="region of interest" description="Disordered" evidence="1">
    <location>
        <begin position="152"/>
        <end position="273"/>
    </location>
</feature>
<reference evidence="2 3" key="1">
    <citation type="submission" date="2021-06" db="EMBL/GenBank/DDBJ databases">
        <authorList>
            <person name="Palmer J.M."/>
        </authorList>
    </citation>
    <scope>NUCLEOTIDE SEQUENCE [LARGE SCALE GENOMIC DNA]</scope>
    <source>
        <strain evidence="2 3">GA_2019</strain>
        <tissue evidence="2">Muscle</tissue>
    </source>
</reference>